<name>A0A1J6WVA8_9BACI</name>
<dbReference type="RefSeq" id="WP_071617475.1">
    <property type="nucleotide sequence ID" value="NZ_MINN01000074.1"/>
</dbReference>
<sequence>MIADMYKRREKLAYIAFLILVTIGAGFMFCTGPDNVEQWMEGGAFLLPALLMLGVGIGSRNKYNKVKGISLPRSSQNILETDHIIIKKDASWMPKLLVFEKTGSFLGSFHLTNVPWWVRPIILFRTSTFTFFPVEIAFTSNTGKVVFTCRRRGFKQSVVEIFHSDGSFLGTYIQEEIKSVVTVKGELKDREGKTLLQVKSSGFTGDFTLYGGDGHLWARFYNGRFPHEHTEIFRDVYNDMVEMSGRLPDNQKILLLGMVGYLFMNRNNRE</sequence>
<dbReference type="EMBL" id="MINN01000074">
    <property type="protein sequence ID" value="OIU71807.1"/>
    <property type="molecule type" value="Genomic_DNA"/>
</dbReference>
<organism evidence="2 3">
    <name type="scientific">Rossellomorea aquimaris</name>
    <dbReference type="NCBI Taxonomy" id="189382"/>
    <lineage>
        <taxon>Bacteria</taxon>
        <taxon>Bacillati</taxon>
        <taxon>Bacillota</taxon>
        <taxon>Bacilli</taxon>
        <taxon>Bacillales</taxon>
        <taxon>Bacillaceae</taxon>
        <taxon>Rossellomorea</taxon>
    </lineage>
</organism>
<evidence type="ECO:0000256" key="1">
    <source>
        <dbReference type="SAM" id="Phobius"/>
    </source>
</evidence>
<evidence type="ECO:0000313" key="2">
    <source>
        <dbReference type="EMBL" id="OIU71807.1"/>
    </source>
</evidence>
<dbReference type="AlphaFoldDB" id="A0A1J6WVA8"/>
<keyword evidence="1" id="KW-0812">Transmembrane</keyword>
<keyword evidence="3" id="KW-1185">Reference proteome</keyword>
<keyword evidence="1" id="KW-0472">Membrane</keyword>
<reference evidence="2 3" key="1">
    <citation type="submission" date="2016-09" db="EMBL/GenBank/DDBJ databases">
        <title>Bacillus aquimaris SAMM genome sequence reveals colonization and biosurfactant production capacities.</title>
        <authorList>
            <person name="Waghmode S.R."/>
            <person name="Suryavanshi M.V."/>
        </authorList>
    </citation>
    <scope>NUCLEOTIDE SEQUENCE [LARGE SCALE GENOMIC DNA]</scope>
    <source>
        <strain evidence="2 3">SAMM</strain>
    </source>
</reference>
<proteinExistence type="predicted"/>
<dbReference type="Proteomes" id="UP000182062">
    <property type="component" value="Unassembled WGS sequence"/>
</dbReference>
<feature type="transmembrane region" description="Helical" evidence="1">
    <location>
        <begin position="42"/>
        <end position="59"/>
    </location>
</feature>
<evidence type="ECO:0000313" key="3">
    <source>
        <dbReference type="Proteomes" id="UP000182062"/>
    </source>
</evidence>
<protein>
    <submittedName>
        <fullName evidence="2">Uncharacterized protein</fullName>
    </submittedName>
</protein>
<accession>A0A1J6WVA8</accession>
<keyword evidence="1" id="KW-1133">Transmembrane helix</keyword>
<gene>
    <name evidence="2" type="ORF">BHE18_03890</name>
</gene>
<feature type="transmembrane region" description="Helical" evidence="1">
    <location>
        <begin position="12"/>
        <end position="30"/>
    </location>
</feature>
<dbReference type="OrthoDB" id="2426108at2"/>
<comment type="caution">
    <text evidence="2">The sequence shown here is derived from an EMBL/GenBank/DDBJ whole genome shotgun (WGS) entry which is preliminary data.</text>
</comment>